<evidence type="ECO:0000256" key="1">
    <source>
        <dbReference type="SAM" id="MobiDB-lite"/>
    </source>
</evidence>
<accession>A0A8H3HRA8</accession>
<dbReference type="Proteomes" id="UP000663827">
    <property type="component" value="Unassembled WGS sequence"/>
</dbReference>
<evidence type="ECO:0000313" key="3">
    <source>
        <dbReference type="Proteomes" id="UP000663827"/>
    </source>
</evidence>
<protein>
    <submittedName>
        <fullName evidence="2">Uncharacterized protein</fullName>
    </submittedName>
</protein>
<feature type="compositionally biased region" description="Polar residues" evidence="1">
    <location>
        <begin position="27"/>
        <end position="36"/>
    </location>
</feature>
<reference evidence="2" key="1">
    <citation type="submission" date="2021-01" db="EMBL/GenBank/DDBJ databases">
        <authorList>
            <person name="Kaushik A."/>
        </authorList>
    </citation>
    <scope>NUCLEOTIDE SEQUENCE</scope>
    <source>
        <strain evidence="2">AG5</strain>
    </source>
</reference>
<name>A0A8H3HRA8_9AGAM</name>
<evidence type="ECO:0000313" key="2">
    <source>
        <dbReference type="EMBL" id="CAE7188988.1"/>
    </source>
</evidence>
<feature type="region of interest" description="Disordered" evidence="1">
    <location>
        <begin position="1"/>
        <end position="36"/>
    </location>
</feature>
<sequence>MSSDPEQLPPYSHNSDRLPQYSRLTEAPTSNKLSPNHYVTRSRRMALDMGQRYQSTRVPAFGREGLVEGHVWIQNFENVEKIQVTLTGAVASYFLEFGTANRPQVKRLIHQAHDLWTEQGNDLTAGKEGRSLAFALVMPEYIENMELDNGRPIPLPPSGSILMCDAGAHVAYMVRVDMFRKGWRTHDTVKSEILYLPRTTTRYSRPFLPLPNSEKLRPTQEAEWSVLQIPQKAKIKPGIPVAKPGSSSKAPTQPHISLPQSLREDLLVSLYLPHGLRYPAGREILWAVRIVIPRVDSSAASMRSGRSSSSMNDEQVNALIAGVSLRLICVSTIVVCGVASRRERVVSIGQPFMTVPNGVTDEGERKIAIRGYLRSGEEEKDMSWGVPGLVSVVYKIRVSVKPDESAGPDAPSWEYCERIMITSHEADGEIHNAGVPALLLPGAAQNQPPFYLMGL</sequence>
<dbReference type="EMBL" id="CAJNJQ010002946">
    <property type="protein sequence ID" value="CAE7188988.1"/>
    <property type="molecule type" value="Genomic_DNA"/>
</dbReference>
<dbReference type="AlphaFoldDB" id="A0A8H3HRA8"/>
<comment type="caution">
    <text evidence="2">The sequence shown here is derived from an EMBL/GenBank/DDBJ whole genome shotgun (WGS) entry which is preliminary data.</text>
</comment>
<proteinExistence type="predicted"/>
<gene>
    <name evidence="2" type="ORF">RDB_LOCUS125157</name>
</gene>
<organism evidence="2 3">
    <name type="scientific">Rhizoctonia solani</name>
    <dbReference type="NCBI Taxonomy" id="456999"/>
    <lineage>
        <taxon>Eukaryota</taxon>
        <taxon>Fungi</taxon>
        <taxon>Dikarya</taxon>
        <taxon>Basidiomycota</taxon>
        <taxon>Agaricomycotina</taxon>
        <taxon>Agaricomycetes</taxon>
        <taxon>Cantharellales</taxon>
        <taxon>Ceratobasidiaceae</taxon>
        <taxon>Rhizoctonia</taxon>
    </lineage>
</organism>